<dbReference type="SUPFAM" id="SSF55073">
    <property type="entry name" value="Nucleotide cyclase"/>
    <property type="match status" value="1"/>
</dbReference>
<dbReference type="PANTHER" id="PTHR11920">
    <property type="entry name" value="GUANYLYL CYCLASE"/>
    <property type="match status" value="1"/>
</dbReference>
<evidence type="ECO:0000256" key="6">
    <source>
        <dbReference type="ARBA" id="ARBA00022741"/>
    </source>
</evidence>
<feature type="region of interest" description="Disordered" evidence="17">
    <location>
        <begin position="1351"/>
        <end position="1433"/>
    </location>
</feature>
<evidence type="ECO:0000256" key="10">
    <source>
        <dbReference type="ARBA" id="ARBA00023170"/>
    </source>
</evidence>
<dbReference type="InterPro" id="IPR001828">
    <property type="entry name" value="ANF_lig-bd_rcpt"/>
</dbReference>
<feature type="region of interest" description="Disordered" evidence="17">
    <location>
        <begin position="1099"/>
        <end position="1151"/>
    </location>
</feature>
<feature type="region of interest" description="Disordered" evidence="17">
    <location>
        <begin position="1308"/>
        <end position="1335"/>
    </location>
</feature>
<keyword evidence="11" id="KW-0325">Glycoprotein</keyword>
<feature type="compositionally biased region" description="Basic and acidic residues" evidence="17">
    <location>
        <begin position="1237"/>
        <end position="1247"/>
    </location>
</feature>
<reference evidence="22" key="1">
    <citation type="submission" date="2021-05" db="EMBL/GenBank/DDBJ databases">
        <authorList>
            <person name="Alioto T."/>
            <person name="Alioto T."/>
            <person name="Gomez Garrido J."/>
        </authorList>
    </citation>
    <scope>NUCLEOTIDE SEQUENCE</scope>
</reference>
<evidence type="ECO:0000256" key="7">
    <source>
        <dbReference type="ARBA" id="ARBA00022989"/>
    </source>
</evidence>
<dbReference type="SMART" id="SM00044">
    <property type="entry name" value="CYCc"/>
    <property type="match status" value="1"/>
</dbReference>
<dbReference type="EMBL" id="HBUF01142474">
    <property type="protein sequence ID" value="CAG6646557.1"/>
    <property type="molecule type" value="Transcribed_RNA"/>
</dbReference>
<dbReference type="Gene3D" id="6.10.250.780">
    <property type="match status" value="1"/>
</dbReference>
<feature type="compositionally biased region" description="Basic and acidic residues" evidence="17">
    <location>
        <begin position="1277"/>
        <end position="1287"/>
    </location>
</feature>
<feature type="chain" id="PRO_5034268519" description="Guanylate cyclase" evidence="19">
    <location>
        <begin position="22"/>
        <end position="1621"/>
    </location>
</feature>
<dbReference type="InterPro" id="IPR001054">
    <property type="entry name" value="A/G_cyclase"/>
</dbReference>
<feature type="domain" description="Protein kinase" evidence="20">
    <location>
        <begin position="513"/>
        <end position="829"/>
    </location>
</feature>
<keyword evidence="16" id="KW-0175">Coiled coil</keyword>
<evidence type="ECO:0000256" key="1">
    <source>
        <dbReference type="ARBA" id="ARBA00001436"/>
    </source>
</evidence>
<evidence type="ECO:0000256" key="2">
    <source>
        <dbReference type="ARBA" id="ARBA00004479"/>
    </source>
</evidence>
<evidence type="ECO:0000256" key="3">
    <source>
        <dbReference type="ARBA" id="ARBA00012202"/>
    </source>
</evidence>
<evidence type="ECO:0000313" key="22">
    <source>
        <dbReference type="EMBL" id="CAG6646557.1"/>
    </source>
</evidence>
<feature type="compositionally biased region" description="Low complexity" evidence="17">
    <location>
        <begin position="1356"/>
        <end position="1368"/>
    </location>
</feature>
<keyword evidence="13 15" id="KW-0141">cGMP biosynthesis</keyword>
<keyword evidence="12 14" id="KW-0456">Lyase</keyword>
<dbReference type="PROSITE" id="PS50011">
    <property type="entry name" value="PROTEIN_KINASE_DOM"/>
    <property type="match status" value="1"/>
</dbReference>
<accession>A0A8D8RD92</accession>
<evidence type="ECO:0000256" key="19">
    <source>
        <dbReference type="SAM" id="SignalP"/>
    </source>
</evidence>
<dbReference type="InterPro" id="IPR028082">
    <property type="entry name" value="Peripla_BP_I"/>
</dbReference>
<evidence type="ECO:0000256" key="9">
    <source>
        <dbReference type="ARBA" id="ARBA00023136"/>
    </source>
</evidence>
<dbReference type="FunFam" id="3.40.50.2300:FF:000311">
    <property type="entry name" value="Guanylate cyclase"/>
    <property type="match status" value="1"/>
</dbReference>
<keyword evidence="9 18" id="KW-0472">Membrane</keyword>
<dbReference type="PANTHER" id="PTHR11920:SF335">
    <property type="entry name" value="GUANYLATE CYCLASE"/>
    <property type="match status" value="1"/>
</dbReference>
<dbReference type="Gene3D" id="3.40.50.2300">
    <property type="match status" value="2"/>
</dbReference>
<dbReference type="GO" id="GO:0004672">
    <property type="term" value="F:protein kinase activity"/>
    <property type="evidence" value="ECO:0007669"/>
    <property type="project" value="InterPro"/>
</dbReference>
<protein>
    <recommendedName>
        <fullName evidence="3 15">Guanylate cyclase</fullName>
        <ecNumber evidence="3 15">4.6.1.2</ecNumber>
    </recommendedName>
</protein>
<dbReference type="InterPro" id="IPR018297">
    <property type="entry name" value="A/G_cyclase_CS"/>
</dbReference>
<evidence type="ECO:0000259" key="20">
    <source>
        <dbReference type="PROSITE" id="PS50011"/>
    </source>
</evidence>
<dbReference type="GO" id="GO:0005886">
    <property type="term" value="C:plasma membrane"/>
    <property type="evidence" value="ECO:0007669"/>
    <property type="project" value="TreeGrafter"/>
</dbReference>
<dbReference type="Gene3D" id="1.10.510.10">
    <property type="entry name" value="Transferase(Phosphotransferase) domain 1"/>
    <property type="match status" value="1"/>
</dbReference>
<evidence type="ECO:0000256" key="12">
    <source>
        <dbReference type="ARBA" id="ARBA00023239"/>
    </source>
</evidence>
<dbReference type="PROSITE" id="PS50125">
    <property type="entry name" value="GUANYLATE_CYCLASE_2"/>
    <property type="match status" value="1"/>
</dbReference>
<dbReference type="GO" id="GO:0001653">
    <property type="term" value="F:peptide receptor activity"/>
    <property type="evidence" value="ECO:0007669"/>
    <property type="project" value="TreeGrafter"/>
</dbReference>
<feature type="coiled-coil region" evidence="16">
    <location>
        <begin position="829"/>
        <end position="860"/>
    </location>
</feature>
<dbReference type="GO" id="GO:0004383">
    <property type="term" value="F:guanylate cyclase activity"/>
    <property type="evidence" value="ECO:0007669"/>
    <property type="project" value="UniProtKB-EC"/>
</dbReference>
<sequence>MVNVSVLSLVSLLLLPTLLPCEEFTLGYLTGSQRLPGDKEYARPGLTISGAISLAVAEVNAPDGVLGSRGHRLNFVVAETYGEETHSIRQTASLWTRNVSAYIGPQETCTHEGRMAAAFDIVMISYFCTDYETSDKTFFPTFARTRPPISQISKSVAAVLLAFQWSQVAFFYLNSPEYAEFGKIASSIIGVLENVGILVTIKKWWDAPYHHGYSENPFISLVQETYTDVRIYVILGHYYEHLGLMVAMEELRLFDKGEYFVVGVDIEQYDSRDPEKYLRGMLLDNPDPVAQAAYRSYIGVLPSAARGYENFTEQVNYYCEQPPFNFVNPLKDIGANKIIRPEAAYLYDAVYLYANALVSTLEAGESVRNTTAIMQRFYRTHYHSVLGYMVYMDEHGDAEGNYSLVGRQMGPSGYGLYPVGVFTRHSNMSLPMLSLTQGIDWISGYPPLAEPPCGFRGEKCVSHMELIAGVVGGVALIIFIILLVVYRNWRYEQELDSLLWKLDYRDIQLNDTYKLNRNMHTSQVSLSSNPDTDFRYSAIFTPIGIYKGRIFAIKKIPKKSVDITRAMKKELKIIRDLRHDNLNGFIGACTEPPNICIVTEYCARGSLKDIMENEDVKLDHMFIASLVADILRGMLYLTDSPLRCHGNLKASNCLVDSRWVVKLSDFGLSEFKKDADYGGANGHSFLQHTYHLGSRGEDSMEYLHCKCDGLLYKAPELLRALISSPSGATLGSPKGDVYSFGIILYELHSRQGPFGDLGISPATILTRVMYPPCPQEPFRPRLDLLENSFDFVRDCAVECWAEIPDDRPDFKVIRTKLRPLRKGMKHNIFDNMIAMMEKYANNLEQLVDERTDQLVEEKKKTEALLFEMLPRSVAEQLRRGSSVEAESFDSVTIYFSDIVGFTAMSAESTPLQVVDFLNDLYTCFDSIVGNYDVYKVETIGDAYMVVGGLPVRILDHADQIATMALDLLHHSGRFKIRHLPYTPLRLRIGLHTGPCCAGVVGLTMPRYCLFGDTVNTASRLESTGAPWRIHLSVDTKEKLDLVGDYELEYRGETELKGKGKMPTYWLLGKKGFYKELPTPPPIGHSHGLDENLILYGRTGPSTPIDFTSSEPHNNTTHSTSFHDNSVPGQSSKENSYPQHSRSPKSQGQNSSKILSQILSLDSTIEDTRQSNRKKYKYMKQNTFDSCFYADSRDETPGEILVDRIDNSNYVNQSNTTSGDSERKSDKAGISLGSPRYNSERIGEKLGISDRAGSPRISIDRVDEKVGICDRVGSPRFDSLRNSDRYSGEKVGYSPRLDVYPRQLDVYGRSHRRGSREGGSEDNHSNSSSEDISPSTNSLKIKLNNECDALVVDRNQKSCSPNSKDSSPSRNGMSRSGRKDSSPGREGTARNNNHVSEKGYSTIEECNEEDRGHSLRGSFSTSSTVNDQGGSMPSGGNVANIVNSNITSSVNNQTISISSVGNSNIFNSISNTSHSSNNLSVQSSAKRFNKCKSIDTSIDEIKYDLVGVSFVNSRSNTNISTICNVNANVTSGGTGSSVSGAGKRKFSIGTNGGSSAYGGNTGVESNVADLSKPYNLYRCLNQGNRYLKRQYSVDKPIMTSESSAAAVVEGNKSVVKIQIHRE</sequence>
<feature type="region of interest" description="Disordered" evidence="17">
    <location>
        <begin position="1209"/>
        <end position="1251"/>
    </location>
</feature>
<keyword evidence="6" id="KW-0547">Nucleotide-binding</keyword>
<keyword evidence="4 18" id="KW-0812">Transmembrane</keyword>
<dbReference type="Pfam" id="PF00211">
    <property type="entry name" value="Guanylate_cyc"/>
    <property type="match status" value="1"/>
</dbReference>
<keyword evidence="5 19" id="KW-0732">Signal</keyword>
<evidence type="ECO:0000259" key="21">
    <source>
        <dbReference type="PROSITE" id="PS50125"/>
    </source>
</evidence>
<organism evidence="22">
    <name type="scientific">Cacopsylla melanoneura</name>
    <dbReference type="NCBI Taxonomy" id="428564"/>
    <lineage>
        <taxon>Eukaryota</taxon>
        <taxon>Metazoa</taxon>
        <taxon>Ecdysozoa</taxon>
        <taxon>Arthropoda</taxon>
        <taxon>Hexapoda</taxon>
        <taxon>Insecta</taxon>
        <taxon>Pterygota</taxon>
        <taxon>Neoptera</taxon>
        <taxon>Paraneoptera</taxon>
        <taxon>Hemiptera</taxon>
        <taxon>Sternorrhyncha</taxon>
        <taxon>Psylloidea</taxon>
        <taxon>Psyllidae</taxon>
        <taxon>Psyllinae</taxon>
        <taxon>Cacopsylla</taxon>
    </lineage>
</organism>
<keyword evidence="7 18" id="KW-1133">Transmembrane helix</keyword>
<feature type="compositionally biased region" description="Basic and acidic residues" evidence="17">
    <location>
        <begin position="1314"/>
        <end position="1323"/>
    </location>
</feature>
<keyword evidence="8" id="KW-0342">GTP-binding</keyword>
<dbReference type="FunFam" id="1.10.510.10:FF:000420">
    <property type="entry name" value="Guanylate cyclase"/>
    <property type="match status" value="1"/>
</dbReference>
<evidence type="ECO:0000256" key="13">
    <source>
        <dbReference type="ARBA" id="ARBA00023293"/>
    </source>
</evidence>
<evidence type="ECO:0000256" key="14">
    <source>
        <dbReference type="RuleBase" id="RU000405"/>
    </source>
</evidence>
<dbReference type="GO" id="GO:0004016">
    <property type="term" value="F:adenylate cyclase activity"/>
    <property type="evidence" value="ECO:0007669"/>
    <property type="project" value="TreeGrafter"/>
</dbReference>
<dbReference type="CDD" id="cd07302">
    <property type="entry name" value="CHD"/>
    <property type="match status" value="1"/>
</dbReference>
<dbReference type="GO" id="GO:0035556">
    <property type="term" value="P:intracellular signal transduction"/>
    <property type="evidence" value="ECO:0007669"/>
    <property type="project" value="InterPro"/>
</dbReference>
<dbReference type="FunFam" id="3.30.70.1230:FF:000004">
    <property type="entry name" value="Guanylate cyclase"/>
    <property type="match status" value="1"/>
</dbReference>
<dbReference type="GO" id="GO:0005525">
    <property type="term" value="F:GTP binding"/>
    <property type="evidence" value="ECO:0007669"/>
    <property type="project" value="UniProtKB-KW"/>
</dbReference>
<dbReference type="GO" id="GO:0005524">
    <property type="term" value="F:ATP binding"/>
    <property type="evidence" value="ECO:0007669"/>
    <property type="project" value="InterPro"/>
</dbReference>
<evidence type="ECO:0000256" key="4">
    <source>
        <dbReference type="ARBA" id="ARBA00022692"/>
    </source>
</evidence>
<feature type="signal peptide" evidence="19">
    <location>
        <begin position="1"/>
        <end position="21"/>
    </location>
</feature>
<feature type="compositionally biased region" description="Polar residues" evidence="17">
    <location>
        <begin position="1416"/>
        <end position="1430"/>
    </location>
</feature>
<feature type="region of interest" description="Disordered" evidence="17">
    <location>
        <begin position="1272"/>
        <end position="1293"/>
    </location>
</feature>
<dbReference type="Pfam" id="PF01094">
    <property type="entry name" value="ANF_receptor"/>
    <property type="match status" value="1"/>
</dbReference>
<dbReference type="SUPFAM" id="SSF56112">
    <property type="entry name" value="Protein kinase-like (PK-like)"/>
    <property type="match status" value="1"/>
</dbReference>
<evidence type="ECO:0000256" key="18">
    <source>
        <dbReference type="SAM" id="Phobius"/>
    </source>
</evidence>
<keyword evidence="10" id="KW-0675">Receptor</keyword>
<evidence type="ECO:0000256" key="15">
    <source>
        <dbReference type="RuleBase" id="RU003431"/>
    </source>
</evidence>
<feature type="domain" description="Guanylate cyclase" evidence="21">
    <location>
        <begin position="892"/>
        <end position="1021"/>
    </location>
</feature>
<dbReference type="PROSITE" id="PS00452">
    <property type="entry name" value="GUANYLATE_CYCLASE_1"/>
    <property type="match status" value="1"/>
</dbReference>
<comment type="similarity">
    <text evidence="14">Belongs to the adenylyl cyclase class-4/guanylyl cyclase family.</text>
</comment>
<dbReference type="SUPFAM" id="SSF53822">
    <property type="entry name" value="Periplasmic binding protein-like I"/>
    <property type="match status" value="1"/>
</dbReference>
<dbReference type="InterPro" id="IPR011009">
    <property type="entry name" value="Kinase-like_dom_sf"/>
</dbReference>
<evidence type="ECO:0000256" key="16">
    <source>
        <dbReference type="SAM" id="Coils"/>
    </source>
</evidence>
<evidence type="ECO:0000256" key="5">
    <source>
        <dbReference type="ARBA" id="ARBA00022729"/>
    </source>
</evidence>
<dbReference type="InterPro" id="IPR029787">
    <property type="entry name" value="Nucleotide_cyclase"/>
</dbReference>
<feature type="compositionally biased region" description="Polar residues" evidence="17">
    <location>
        <begin position="1209"/>
        <end position="1218"/>
    </location>
</feature>
<dbReference type="EC" id="4.6.1.2" evidence="3 15"/>
<proteinExistence type="inferred from homology"/>
<dbReference type="Pfam" id="PF00069">
    <property type="entry name" value="Pkinase"/>
    <property type="match status" value="1"/>
</dbReference>
<evidence type="ECO:0000256" key="17">
    <source>
        <dbReference type="SAM" id="MobiDB-lite"/>
    </source>
</evidence>
<comment type="subcellular location">
    <subcellularLocation>
        <location evidence="2">Membrane</location>
        <topology evidence="2">Single-pass type I membrane protein</topology>
    </subcellularLocation>
</comment>
<dbReference type="Gene3D" id="3.30.70.1230">
    <property type="entry name" value="Nucleotide cyclase"/>
    <property type="match status" value="1"/>
</dbReference>
<evidence type="ECO:0000256" key="11">
    <source>
        <dbReference type="ARBA" id="ARBA00023180"/>
    </source>
</evidence>
<dbReference type="InterPro" id="IPR050401">
    <property type="entry name" value="Cyclic_nucleotide_synthase"/>
</dbReference>
<name>A0A8D8RD92_9HEMI</name>
<dbReference type="FunFam" id="3.40.50.2300:FF:000265">
    <property type="entry name" value="Guanylate cyclase"/>
    <property type="match status" value="1"/>
</dbReference>
<feature type="compositionally biased region" description="Low complexity" evidence="17">
    <location>
        <begin position="1324"/>
        <end position="1335"/>
    </location>
</feature>
<feature type="transmembrane region" description="Helical" evidence="18">
    <location>
        <begin position="466"/>
        <end position="486"/>
    </location>
</feature>
<comment type="catalytic activity">
    <reaction evidence="1 15">
        <text>GTP = 3',5'-cyclic GMP + diphosphate</text>
        <dbReference type="Rhea" id="RHEA:13665"/>
        <dbReference type="ChEBI" id="CHEBI:33019"/>
        <dbReference type="ChEBI" id="CHEBI:37565"/>
        <dbReference type="ChEBI" id="CHEBI:57746"/>
        <dbReference type="EC" id="4.6.1.2"/>
    </reaction>
</comment>
<dbReference type="CDD" id="cd06370">
    <property type="entry name" value="PBP1_SAP_GC-like"/>
    <property type="match status" value="1"/>
</dbReference>
<dbReference type="CDD" id="cd14042">
    <property type="entry name" value="PK_GC-A_B"/>
    <property type="match status" value="1"/>
</dbReference>
<dbReference type="InterPro" id="IPR000719">
    <property type="entry name" value="Prot_kinase_dom"/>
</dbReference>
<dbReference type="GO" id="GO:0007168">
    <property type="term" value="P:receptor guanylyl cyclase signaling pathway"/>
    <property type="evidence" value="ECO:0007669"/>
    <property type="project" value="TreeGrafter"/>
</dbReference>
<evidence type="ECO:0000256" key="8">
    <source>
        <dbReference type="ARBA" id="ARBA00023134"/>
    </source>
</evidence>